<feature type="compositionally biased region" description="Basic and acidic residues" evidence="2">
    <location>
        <begin position="525"/>
        <end position="536"/>
    </location>
</feature>
<feature type="compositionally biased region" description="Basic and acidic residues" evidence="2">
    <location>
        <begin position="227"/>
        <end position="243"/>
    </location>
</feature>
<dbReference type="EMBL" id="JADNRY010000633">
    <property type="protein sequence ID" value="KAF9033104.1"/>
    <property type="molecule type" value="Genomic_DNA"/>
</dbReference>
<feature type="region of interest" description="Disordered" evidence="2">
    <location>
        <begin position="227"/>
        <end position="253"/>
    </location>
</feature>
<proteinExistence type="predicted"/>
<feature type="compositionally biased region" description="Polar residues" evidence="2">
    <location>
        <begin position="618"/>
        <end position="639"/>
    </location>
</feature>
<feature type="region of interest" description="Disordered" evidence="2">
    <location>
        <begin position="354"/>
        <end position="419"/>
    </location>
</feature>
<dbReference type="Gene3D" id="1.10.287.1490">
    <property type="match status" value="1"/>
</dbReference>
<keyword evidence="4" id="KW-1185">Reference proteome</keyword>
<feature type="compositionally biased region" description="Pro residues" evidence="2">
    <location>
        <begin position="561"/>
        <end position="597"/>
    </location>
</feature>
<protein>
    <submittedName>
        <fullName evidence="3">Uncharacterized protein</fullName>
    </submittedName>
</protein>
<name>A0A9P5TX60_9AGAR</name>
<dbReference type="OrthoDB" id="2953036at2759"/>
<dbReference type="AlphaFoldDB" id="A0A9P5TX60"/>
<feature type="region of interest" description="Disordered" evidence="2">
    <location>
        <begin position="525"/>
        <end position="639"/>
    </location>
</feature>
<sequence>MQAHAVEVQALRDAQEALTKELTRTFESRESDLLREKAEIQARLDEVSDANTTLSAESARLSLEVDSSSHEVQETQARITQVDQDYADMVHRVHSLQTTEANSEEDVSCLTIALDDALAEADRLRQELDELNASASQERSDLLDANNTLRSELDNATQELEMERTRSQSAAARFADETLILTESRDSARADFEQVCRDRDELVNTLYLELEKERADTSRLSEEIRSLHQDRDDAHANEKEETQRISSAMESKEQELSIAQAQLATAQSDFELSCTLLTQDISNLEMERDALQVTVTMLEEEARDAQRQKESDLQALRDEHDALLLRQTEEVKAEMQTTINDLQASLNAQIDEHSRQLRASERSKEREIGSLRREKDELQRGLEATRTGRNQMSSDNRDSQARPSESQVERDGPNPDILGEPVLAELSDLRRQLNDAKETILSKFTQIEVLRGESRAALRRKTRETETLKTEMLAQVKDLQAQKGELSRRVSEMTTTLESKEEKIKSLCEQRDNLQVERDSLKQELESIRGRTETSKSRPSALPIGSHRLGGSESAGHAMPEQPPLPRQPPMPRLPPMPRQPPMPRPPPIPRQPPMPQLHPTARPLSQVQLVNPFFTLEATSGTSGASWRASSSNAGGRS</sequence>
<organism evidence="3 4">
    <name type="scientific">Rhodocollybia butyracea</name>
    <dbReference type="NCBI Taxonomy" id="206335"/>
    <lineage>
        <taxon>Eukaryota</taxon>
        <taxon>Fungi</taxon>
        <taxon>Dikarya</taxon>
        <taxon>Basidiomycota</taxon>
        <taxon>Agaricomycotina</taxon>
        <taxon>Agaricomycetes</taxon>
        <taxon>Agaricomycetidae</taxon>
        <taxon>Agaricales</taxon>
        <taxon>Marasmiineae</taxon>
        <taxon>Omphalotaceae</taxon>
        <taxon>Rhodocollybia</taxon>
    </lineage>
</organism>
<keyword evidence="1" id="KW-0175">Coiled coil</keyword>
<reference evidence="3" key="1">
    <citation type="submission" date="2020-11" db="EMBL/GenBank/DDBJ databases">
        <authorList>
            <consortium name="DOE Joint Genome Institute"/>
            <person name="Ahrendt S."/>
            <person name="Riley R."/>
            <person name="Andreopoulos W."/>
            <person name="Labutti K."/>
            <person name="Pangilinan J."/>
            <person name="Ruiz-Duenas F.J."/>
            <person name="Barrasa J.M."/>
            <person name="Sanchez-Garcia M."/>
            <person name="Camarero S."/>
            <person name="Miyauchi S."/>
            <person name="Serrano A."/>
            <person name="Linde D."/>
            <person name="Babiker R."/>
            <person name="Drula E."/>
            <person name="Ayuso-Fernandez I."/>
            <person name="Pacheco R."/>
            <person name="Padilla G."/>
            <person name="Ferreira P."/>
            <person name="Barriuso J."/>
            <person name="Kellner H."/>
            <person name="Castanera R."/>
            <person name="Alfaro M."/>
            <person name="Ramirez L."/>
            <person name="Pisabarro A.G."/>
            <person name="Kuo A."/>
            <person name="Tritt A."/>
            <person name="Lipzen A."/>
            <person name="He G."/>
            <person name="Yan M."/>
            <person name="Ng V."/>
            <person name="Cullen D."/>
            <person name="Martin F."/>
            <person name="Rosso M.-N."/>
            <person name="Henrissat B."/>
            <person name="Hibbett D."/>
            <person name="Martinez A.T."/>
            <person name="Grigoriev I.V."/>
        </authorList>
    </citation>
    <scope>NUCLEOTIDE SEQUENCE</scope>
    <source>
        <strain evidence="3">AH 40177</strain>
    </source>
</reference>
<dbReference type="Proteomes" id="UP000772434">
    <property type="component" value="Unassembled WGS sequence"/>
</dbReference>
<accession>A0A9P5TX60</accession>
<comment type="caution">
    <text evidence="3">The sequence shown here is derived from an EMBL/GenBank/DDBJ whole genome shotgun (WGS) entry which is preliminary data.</text>
</comment>
<gene>
    <name evidence="3" type="ORF">BDP27DRAFT_836481</name>
</gene>
<feature type="compositionally biased region" description="Basic and acidic residues" evidence="2">
    <location>
        <begin position="354"/>
        <end position="380"/>
    </location>
</feature>
<evidence type="ECO:0000313" key="3">
    <source>
        <dbReference type="EMBL" id="KAF9033104.1"/>
    </source>
</evidence>
<feature type="coiled-coil region" evidence="1">
    <location>
        <begin position="107"/>
        <end position="173"/>
    </location>
</feature>
<evidence type="ECO:0000256" key="2">
    <source>
        <dbReference type="SAM" id="MobiDB-lite"/>
    </source>
</evidence>
<evidence type="ECO:0000313" key="4">
    <source>
        <dbReference type="Proteomes" id="UP000772434"/>
    </source>
</evidence>
<evidence type="ECO:0000256" key="1">
    <source>
        <dbReference type="SAM" id="Coils"/>
    </source>
</evidence>